<keyword evidence="7" id="KW-1185">Reference proteome</keyword>
<dbReference type="PANTHER" id="PTHR23528">
    <property type="match status" value="1"/>
</dbReference>
<name>G8QSP5_SPHPG</name>
<evidence type="ECO:0000256" key="3">
    <source>
        <dbReference type="ARBA" id="ARBA00023136"/>
    </source>
</evidence>
<dbReference type="OrthoDB" id="7584869at2"/>
<protein>
    <submittedName>
        <fullName evidence="6">Major Facilitator Superfamily transporter</fullName>
    </submittedName>
</protein>
<accession>G8QSP5</accession>
<feature type="transmembrane region" description="Helical" evidence="4">
    <location>
        <begin position="371"/>
        <end position="388"/>
    </location>
</feature>
<sequence>MATVEKSKKKGLQGYYLTTFLIGLGFFTMGLMDPLYDTFIPIFLSRFVESKALIGSIMTLDNVLAIFLIPVFSALSDRTHTKIGRRMPFIVICLPLTAVAFGLIPFAALSSLWMLIVLVFGLNLFKQAVRGPVVALMPDMVPGDLRSEANGVINTMGGIATIVGTVGLARLMDVPVMVPGYGLQKDILAFPISGVLVVIAVILLFSFVKEKKALNVGESEKSVPILHSLRVIFKEQDKSALFILLSLLFWFIGYQGILPFVGLYSKDILQTSSGTASLAAGMVGIAYAIFAIPSGVLAHRIGRKKTIRTSLVCIFAILVFIFFHDPLTASLGASLRQYTFWALLFLFGIFWVSIVTNSFPMLWQMSTYQTVGIYTGLYYFFSQLASIISPPITGAFIDAFGFRAIFLYGAVSMFIAYILMGHVHRGEPEDDAQKVLK</sequence>
<dbReference type="InterPro" id="IPR011701">
    <property type="entry name" value="MFS"/>
</dbReference>
<dbReference type="SUPFAM" id="SSF103473">
    <property type="entry name" value="MFS general substrate transporter"/>
    <property type="match status" value="1"/>
</dbReference>
<keyword evidence="1 4" id="KW-0812">Transmembrane</keyword>
<evidence type="ECO:0000313" key="7">
    <source>
        <dbReference type="Proteomes" id="UP000005632"/>
    </source>
</evidence>
<dbReference type="GO" id="GO:0022857">
    <property type="term" value="F:transmembrane transporter activity"/>
    <property type="evidence" value="ECO:0007669"/>
    <property type="project" value="InterPro"/>
</dbReference>
<dbReference type="RefSeq" id="WP_014269855.1">
    <property type="nucleotide sequence ID" value="NC_016633.1"/>
</dbReference>
<dbReference type="STRING" id="158190.SpiGrapes_1189"/>
<dbReference type="InterPro" id="IPR020846">
    <property type="entry name" value="MFS_dom"/>
</dbReference>
<evidence type="ECO:0000313" key="6">
    <source>
        <dbReference type="EMBL" id="AEV29006.1"/>
    </source>
</evidence>
<feature type="transmembrane region" description="Helical" evidence="4">
    <location>
        <begin position="188"/>
        <end position="208"/>
    </location>
</feature>
<organism evidence="6 7">
    <name type="scientific">Sphaerochaeta pleomorpha (strain ATCC BAA-1885 / DSM 22778 / Grapes)</name>
    <dbReference type="NCBI Taxonomy" id="158190"/>
    <lineage>
        <taxon>Bacteria</taxon>
        <taxon>Pseudomonadati</taxon>
        <taxon>Spirochaetota</taxon>
        <taxon>Spirochaetia</taxon>
        <taxon>Spirochaetales</taxon>
        <taxon>Sphaerochaetaceae</taxon>
        <taxon>Sphaerochaeta</taxon>
    </lineage>
</organism>
<dbReference type="KEGG" id="sgp:SpiGrapes_1189"/>
<feature type="transmembrane region" description="Helical" evidence="4">
    <location>
        <begin position="276"/>
        <end position="298"/>
    </location>
</feature>
<dbReference type="InterPro" id="IPR036259">
    <property type="entry name" value="MFS_trans_sf"/>
</dbReference>
<evidence type="ECO:0000256" key="1">
    <source>
        <dbReference type="ARBA" id="ARBA00022692"/>
    </source>
</evidence>
<keyword evidence="2 4" id="KW-1133">Transmembrane helix</keyword>
<dbReference type="PANTHER" id="PTHR23528:SF1">
    <property type="entry name" value="MAJOR FACILITATOR SUPERFAMILY (MFS) PROFILE DOMAIN-CONTAINING PROTEIN"/>
    <property type="match status" value="1"/>
</dbReference>
<feature type="transmembrane region" description="Helical" evidence="4">
    <location>
        <begin position="310"/>
        <end position="332"/>
    </location>
</feature>
<dbReference type="Pfam" id="PF07690">
    <property type="entry name" value="MFS_1"/>
    <property type="match status" value="1"/>
</dbReference>
<evidence type="ECO:0000256" key="2">
    <source>
        <dbReference type="ARBA" id="ARBA00022989"/>
    </source>
</evidence>
<gene>
    <name evidence="6" type="ordered locus">SpiGrapes_1189</name>
</gene>
<dbReference type="eggNOG" id="COG2211">
    <property type="taxonomic scope" value="Bacteria"/>
</dbReference>
<feature type="transmembrane region" description="Helical" evidence="4">
    <location>
        <begin position="87"/>
        <end position="106"/>
    </location>
</feature>
<feature type="transmembrane region" description="Helical" evidence="4">
    <location>
        <begin position="12"/>
        <end position="32"/>
    </location>
</feature>
<evidence type="ECO:0000259" key="5">
    <source>
        <dbReference type="PROSITE" id="PS50850"/>
    </source>
</evidence>
<dbReference type="HOGENOM" id="CLU_038661_0_0_12"/>
<dbReference type="Gene3D" id="1.20.1250.20">
    <property type="entry name" value="MFS general substrate transporter like domains"/>
    <property type="match status" value="2"/>
</dbReference>
<proteinExistence type="predicted"/>
<feature type="transmembrane region" description="Helical" evidence="4">
    <location>
        <begin position="338"/>
        <end position="359"/>
    </location>
</feature>
<dbReference type="AlphaFoldDB" id="G8QSP5"/>
<dbReference type="Proteomes" id="UP000005632">
    <property type="component" value="Chromosome"/>
</dbReference>
<feature type="transmembrane region" description="Helical" evidence="4">
    <location>
        <begin position="240"/>
        <end position="264"/>
    </location>
</feature>
<dbReference type="PROSITE" id="PS50850">
    <property type="entry name" value="MFS"/>
    <property type="match status" value="1"/>
</dbReference>
<feature type="transmembrane region" description="Helical" evidence="4">
    <location>
        <begin position="400"/>
        <end position="420"/>
    </location>
</feature>
<feature type="transmembrane region" description="Helical" evidence="4">
    <location>
        <begin position="112"/>
        <end position="129"/>
    </location>
</feature>
<dbReference type="EMBL" id="CP003155">
    <property type="protein sequence ID" value="AEV29006.1"/>
    <property type="molecule type" value="Genomic_DNA"/>
</dbReference>
<keyword evidence="3 4" id="KW-0472">Membrane</keyword>
<feature type="transmembrane region" description="Helical" evidence="4">
    <location>
        <begin position="52"/>
        <end position="75"/>
    </location>
</feature>
<reference evidence="6 7" key="1">
    <citation type="submission" date="2011-11" db="EMBL/GenBank/DDBJ databases">
        <title>Complete sequence of Spirochaeta sp. grapes.</title>
        <authorList>
            <consortium name="US DOE Joint Genome Institute"/>
            <person name="Lucas S."/>
            <person name="Han J."/>
            <person name="Lapidus A."/>
            <person name="Cheng J.-F."/>
            <person name="Goodwin L."/>
            <person name="Pitluck S."/>
            <person name="Peters L."/>
            <person name="Ovchinnikova G."/>
            <person name="Munk A.C."/>
            <person name="Detter J.C."/>
            <person name="Han C."/>
            <person name="Tapia R."/>
            <person name="Land M."/>
            <person name="Hauser L."/>
            <person name="Kyrpides N."/>
            <person name="Ivanova N."/>
            <person name="Pagani I."/>
            <person name="Ritalahtilisa K."/>
            <person name="Loeffler F."/>
            <person name="Woyke T."/>
        </authorList>
    </citation>
    <scope>NUCLEOTIDE SEQUENCE [LARGE SCALE GENOMIC DNA]</scope>
    <source>
        <strain evidence="7">ATCC BAA-1885 / DSM 22778 / Grapes</strain>
    </source>
</reference>
<feature type="domain" description="Major facilitator superfamily (MFS) profile" evidence="5">
    <location>
        <begin position="18"/>
        <end position="428"/>
    </location>
</feature>
<evidence type="ECO:0000256" key="4">
    <source>
        <dbReference type="SAM" id="Phobius"/>
    </source>
</evidence>
<feature type="transmembrane region" description="Helical" evidence="4">
    <location>
        <begin position="149"/>
        <end position="168"/>
    </location>
</feature>